<feature type="compositionally biased region" description="Low complexity" evidence="1">
    <location>
        <begin position="157"/>
        <end position="166"/>
    </location>
</feature>
<dbReference type="RefSeq" id="XP_033598113.1">
    <property type="nucleotide sequence ID" value="XM_033745705.1"/>
</dbReference>
<evidence type="ECO:0000259" key="2">
    <source>
        <dbReference type="Pfam" id="PF12872"/>
    </source>
</evidence>
<sequence>MSKAALVPTSCFAINDPPIDPTERARDTILSVKKHQDLVRAQLAVIVSPERDSQPPSTAASREAADERFSSSINTPYQGSGIPIALPPEPIENFAKDIDLTLELLKRYNDIAVPHLHAVSGFCGIPLSSIVPAKRRASQPKISTKPSASALPRRSSTTNTVATTITDPRHPEPSRRPSLPLPSPYGTNTISSPVDRSRDPRRDHLHRFPKSKSPGEIRSTLGLTHSPISSTGMPSPLISDGRREKDTPRAVELDVREDDPSHLSVTSPRPIPPLISNTAQSSVEKTQDPRRKRQAPISPRNVDSSIEGALNSGGAQSSIIRPNSEGTSPMGKPPTEITQDPRRRPTVQTAQQHPYESSSANTPTQPIGSPATYVAPSPTLDREAHTGSAVPPRGSDASATSVPPKPVQVLAGSRGGPSNAPQQTTLDADGDIQMGGTAYDVARDPRRRPSVPTPISESNIVSGSNSRDRQPPQNPAPAPPAVSSISHSLTPRDVHPELIQPAAPSKAALPRVSPNSPNPHFDAATLSALRAAITNTPLYEGDYVNLARIGGYLKQNSPEIDFRILGYNSLSDFMDASGIVETRAFYKSGKTAVKGARLRKT</sequence>
<feature type="compositionally biased region" description="Polar residues" evidence="1">
    <location>
        <begin position="275"/>
        <end position="284"/>
    </location>
</feature>
<feature type="compositionally biased region" description="Polar residues" evidence="1">
    <location>
        <begin position="313"/>
        <end position="327"/>
    </location>
</feature>
<gene>
    <name evidence="3" type="ORF">EJ05DRAFT_488392</name>
</gene>
<feature type="region of interest" description="Disordered" evidence="1">
    <location>
        <begin position="47"/>
        <end position="75"/>
    </location>
</feature>
<keyword evidence="4" id="KW-1185">Reference proteome</keyword>
<dbReference type="Proteomes" id="UP000799437">
    <property type="component" value="Unassembled WGS sequence"/>
</dbReference>
<reference evidence="3" key="1">
    <citation type="journal article" date="2020" name="Stud. Mycol.">
        <title>101 Dothideomycetes genomes: a test case for predicting lifestyles and emergence of pathogens.</title>
        <authorList>
            <person name="Haridas S."/>
            <person name="Albert R."/>
            <person name="Binder M."/>
            <person name="Bloem J."/>
            <person name="Labutti K."/>
            <person name="Salamov A."/>
            <person name="Andreopoulos B."/>
            <person name="Baker S."/>
            <person name="Barry K."/>
            <person name="Bills G."/>
            <person name="Bluhm B."/>
            <person name="Cannon C."/>
            <person name="Castanera R."/>
            <person name="Culley D."/>
            <person name="Daum C."/>
            <person name="Ezra D."/>
            <person name="Gonzalez J."/>
            <person name="Henrissat B."/>
            <person name="Kuo A."/>
            <person name="Liang C."/>
            <person name="Lipzen A."/>
            <person name="Lutzoni F."/>
            <person name="Magnuson J."/>
            <person name="Mondo S."/>
            <person name="Nolan M."/>
            <person name="Ohm R."/>
            <person name="Pangilinan J."/>
            <person name="Park H.-J."/>
            <person name="Ramirez L."/>
            <person name="Alfaro M."/>
            <person name="Sun H."/>
            <person name="Tritt A."/>
            <person name="Yoshinaga Y."/>
            <person name="Zwiers L.-H."/>
            <person name="Turgeon B."/>
            <person name="Goodwin S."/>
            <person name="Spatafora J."/>
            <person name="Crous P."/>
            <person name="Grigoriev I."/>
        </authorList>
    </citation>
    <scope>NUCLEOTIDE SEQUENCE</scope>
    <source>
        <strain evidence="3">CBS 121739</strain>
    </source>
</reference>
<dbReference type="Pfam" id="PF12872">
    <property type="entry name" value="OST-HTH"/>
    <property type="match status" value="1"/>
</dbReference>
<evidence type="ECO:0000313" key="3">
    <source>
        <dbReference type="EMBL" id="KAF2755662.1"/>
    </source>
</evidence>
<accession>A0A6A6VYF3</accession>
<dbReference type="EMBL" id="ML996577">
    <property type="protein sequence ID" value="KAF2755662.1"/>
    <property type="molecule type" value="Genomic_DNA"/>
</dbReference>
<feature type="compositionally biased region" description="Polar residues" evidence="1">
    <location>
        <begin position="453"/>
        <end position="465"/>
    </location>
</feature>
<dbReference type="GeneID" id="54486759"/>
<protein>
    <recommendedName>
        <fullName evidence="2">HTH OST-type domain-containing protein</fullName>
    </recommendedName>
</protein>
<name>A0A6A6VYF3_9PEZI</name>
<feature type="compositionally biased region" description="Basic and acidic residues" evidence="1">
    <location>
        <begin position="240"/>
        <end position="261"/>
    </location>
</feature>
<evidence type="ECO:0000256" key="1">
    <source>
        <dbReference type="SAM" id="MobiDB-lite"/>
    </source>
</evidence>
<dbReference type="AlphaFoldDB" id="A0A6A6VYF3"/>
<evidence type="ECO:0000313" key="4">
    <source>
        <dbReference type="Proteomes" id="UP000799437"/>
    </source>
</evidence>
<feature type="region of interest" description="Disordered" evidence="1">
    <location>
        <begin position="133"/>
        <end position="488"/>
    </location>
</feature>
<dbReference type="Gene3D" id="3.30.420.610">
    <property type="entry name" value="LOTUS domain-like"/>
    <property type="match status" value="1"/>
</dbReference>
<organism evidence="3 4">
    <name type="scientific">Pseudovirgaria hyperparasitica</name>
    <dbReference type="NCBI Taxonomy" id="470096"/>
    <lineage>
        <taxon>Eukaryota</taxon>
        <taxon>Fungi</taxon>
        <taxon>Dikarya</taxon>
        <taxon>Ascomycota</taxon>
        <taxon>Pezizomycotina</taxon>
        <taxon>Dothideomycetes</taxon>
        <taxon>Dothideomycetes incertae sedis</taxon>
        <taxon>Acrospermales</taxon>
        <taxon>Acrospermaceae</taxon>
        <taxon>Pseudovirgaria</taxon>
    </lineage>
</organism>
<dbReference type="InterPro" id="IPR041966">
    <property type="entry name" value="LOTUS-like"/>
</dbReference>
<feature type="compositionally biased region" description="Polar residues" evidence="1">
    <location>
        <begin position="221"/>
        <end position="233"/>
    </location>
</feature>
<dbReference type="CDD" id="cd10146">
    <property type="entry name" value="LabA_like_C"/>
    <property type="match status" value="1"/>
</dbReference>
<dbReference type="InterPro" id="IPR025605">
    <property type="entry name" value="OST-HTH/LOTUS_dom"/>
</dbReference>
<feature type="domain" description="HTH OST-type" evidence="2">
    <location>
        <begin position="527"/>
        <end position="582"/>
    </location>
</feature>
<proteinExistence type="predicted"/>
<feature type="compositionally biased region" description="Polar residues" evidence="1">
    <location>
        <begin position="346"/>
        <end position="367"/>
    </location>
</feature>